<reference evidence="1" key="1">
    <citation type="submission" date="2016-07" db="EMBL/GenBank/DDBJ databases">
        <authorList>
            <person name="Bretaudeau A."/>
        </authorList>
    </citation>
    <scope>NUCLEOTIDE SEQUENCE</scope>
    <source>
        <strain evidence="1">Rice</strain>
        <tissue evidence="1">Whole body</tissue>
    </source>
</reference>
<gene>
    <name evidence="1" type="ORF">SFRICE_021699</name>
</gene>
<proteinExistence type="predicted"/>
<organism evidence="1">
    <name type="scientific">Spodoptera frugiperda</name>
    <name type="common">Fall armyworm</name>
    <dbReference type="NCBI Taxonomy" id="7108"/>
    <lineage>
        <taxon>Eukaryota</taxon>
        <taxon>Metazoa</taxon>
        <taxon>Ecdysozoa</taxon>
        <taxon>Arthropoda</taxon>
        <taxon>Hexapoda</taxon>
        <taxon>Insecta</taxon>
        <taxon>Pterygota</taxon>
        <taxon>Neoptera</taxon>
        <taxon>Endopterygota</taxon>
        <taxon>Lepidoptera</taxon>
        <taxon>Glossata</taxon>
        <taxon>Ditrysia</taxon>
        <taxon>Noctuoidea</taxon>
        <taxon>Noctuidae</taxon>
        <taxon>Amphipyrinae</taxon>
        <taxon>Spodoptera</taxon>
    </lineage>
</organism>
<accession>A0A2H1VDI0</accession>
<name>A0A2H1VDI0_SPOFR</name>
<dbReference type="AlphaFoldDB" id="A0A2H1VDI0"/>
<dbReference type="EMBL" id="ODYU01001959">
    <property type="protein sequence ID" value="SOQ38877.1"/>
    <property type="molecule type" value="Genomic_DNA"/>
</dbReference>
<sequence length="153" mass="17239">MEAIAAVHGHSKHQKRYKCVAGFLEVRNLKFIGELGIGKIEKGGNWTSDNHALFHVSFFKASTGDERALLVMFPSFVRKEKVTNWRKLKYRQRGPLCGATIMYFFSPLRHITERDLIYSGTGPGDGSLRRESIQIAVPILATLEVDSIGHQHT</sequence>
<evidence type="ECO:0000313" key="1">
    <source>
        <dbReference type="EMBL" id="SOQ38877.1"/>
    </source>
</evidence>
<protein>
    <submittedName>
        <fullName evidence="1">SFRICE_021699</fullName>
    </submittedName>
</protein>